<protein>
    <recommendedName>
        <fullName evidence="1">Homing endonuclease LAGLIDADG domain-containing protein</fullName>
    </recommendedName>
</protein>
<dbReference type="InterPro" id="IPR003647">
    <property type="entry name" value="Intron_nuc_1_rpt"/>
</dbReference>
<dbReference type="RefSeq" id="YP_010248869.1">
    <property type="nucleotide sequence ID" value="NC_060329.1"/>
</dbReference>
<gene>
    <name evidence="2" type="primary">orf330</name>
</gene>
<feature type="domain" description="Homing endonuclease LAGLIDADG" evidence="1">
    <location>
        <begin position="128"/>
        <end position="310"/>
    </location>
</feature>
<sequence>MFLINFFYWHCYLNIPVITNNTYSNKLHKVPYYKTMISKRGIHTSSKGLNKPLIWVYDVTNLSGKLQGLVLGAPFKTKSECASILQISRSTVTAYLNSGKLFNNKWIFSSTILSKEELSKWVIPSKIWEILTGELLGDGYISYDPLKNPLVNGRIEFTFSAKILHYVNYLKYHALSSICTTSNPTPWPNPKLTGKDPTQYWFCTKRLPAISSLHQLWYKVIDGKYIKILPLNLQELLTPVALAHWIMGDGYFTDGCVKICTDNFTKDEVLRLINILHVNFGINATINKRTNSDGEVKWRIRISKLSMDKLITLVSPYIIPEMYYKLGLKK</sequence>
<dbReference type="AlphaFoldDB" id="A0A8A9WF45"/>
<evidence type="ECO:0000313" key="2">
    <source>
        <dbReference type="EMBL" id="QTT58147.1"/>
    </source>
</evidence>
<dbReference type="InterPro" id="IPR004860">
    <property type="entry name" value="LAGLIDADG_dom"/>
</dbReference>
<dbReference type="InterPro" id="IPR027434">
    <property type="entry name" value="Homing_endonucl"/>
</dbReference>
<dbReference type="GO" id="GO:0004519">
    <property type="term" value="F:endonuclease activity"/>
    <property type="evidence" value="ECO:0007669"/>
    <property type="project" value="InterPro"/>
</dbReference>
<dbReference type="Pfam" id="PF03161">
    <property type="entry name" value="LAGLIDADG_2"/>
    <property type="match status" value="1"/>
</dbReference>
<organism evidence="2">
    <name type="scientific">Macrophomina phaseolina</name>
    <dbReference type="NCBI Taxonomy" id="35725"/>
    <lineage>
        <taxon>Eukaryota</taxon>
        <taxon>Fungi</taxon>
        <taxon>Dikarya</taxon>
        <taxon>Ascomycota</taxon>
        <taxon>Pezizomycotina</taxon>
        <taxon>Dothideomycetes</taxon>
        <taxon>Dothideomycetes incertae sedis</taxon>
        <taxon>Botryosphaeriales</taxon>
        <taxon>Botryosphaeriaceae</taxon>
        <taxon>Macrophomina</taxon>
    </lineage>
</organism>
<name>A0A8A9WF45_9PEZI</name>
<dbReference type="SMART" id="SM00497">
    <property type="entry name" value="IENR1"/>
    <property type="match status" value="1"/>
</dbReference>
<dbReference type="SUPFAM" id="SSF55608">
    <property type="entry name" value="Homing endonucleases"/>
    <property type="match status" value="1"/>
</dbReference>
<reference evidence="2" key="1">
    <citation type="submission" date="2021-02" db="EMBL/GenBank/DDBJ databases">
        <authorList>
            <person name="Yu H."/>
            <person name="He Y."/>
            <person name="Yang F."/>
        </authorList>
    </citation>
    <scope>NUCLEOTIDE SEQUENCE</scope>
</reference>
<accession>A0A8A9WF45</accession>
<dbReference type="EMBL" id="MW557546">
    <property type="protein sequence ID" value="QTT58147.1"/>
    <property type="molecule type" value="Genomic_DNA"/>
</dbReference>
<keyword evidence="2" id="KW-0496">Mitochondrion</keyword>
<proteinExistence type="predicted"/>
<dbReference type="Gene3D" id="3.10.28.10">
    <property type="entry name" value="Homing endonucleases"/>
    <property type="match status" value="2"/>
</dbReference>
<evidence type="ECO:0000259" key="1">
    <source>
        <dbReference type="Pfam" id="PF03161"/>
    </source>
</evidence>
<geneLocation type="mitochondrion" evidence="2"/>
<dbReference type="GeneID" id="70588240"/>